<evidence type="ECO:0000313" key="3">
    <source>
        <dbReference type="EnsemblPlants" id="PNT69867"/>
    </source>
</evidence>
<feature type="domain" description="Reverse transcriptase zinc-binding" evidence="1">
    <location>
        <begin position="114"/>
        <end position="188"/>
    </location>
</feature>
<dbReference type="ExpressionAtlas" id="A0A2K2D6G0">
    <property type="expression patterns" value="baseline"/>
</dbReference>
<proteinExistence type="predicted"/>
<name>A0A2K2D6G0_BRADI</name>
<evidence type="ECO:0000313" key="2">
    <source>
        <dbReference type="EMBL" id="PNT69867.1"/>
    </source>
</evidence>
<reference evidence="2" key="2">
    <citation type="submission" date="2017-06" db="EMBL/GenBank/DDBJ databases">
        <title>WGS assembly of Brachypodium distachyon.</title>
        <authorList>
            <consortium name="The International Brachypodium Initiative"/>
            <person name="Lucas S."/>
            <person name="Harmon-Smith M."/>
            <person name="Lail K."/>
            <person name="Tice H."/>
            <person name="Grimwood J."/>
            <person name="Bruce D."/>
            <person name="Barry K."/>
            <person name="Shu S."/>
            <person name="Lindquist E."/>
            <person name="Wang M."/>
            <person name="Pitluck S."/>
            <person name="Vogel J.P."/>
            <person name="Garvin D.F."/>
            <person name="Mockler T.C."/>
            <person name="Schmutz J."/>
            <person name="Rokhsar D."/>
            <person name="Bevan M.W."/>
        </authorList>
    </citation>
    <scope>NUCLEOTIDE SEQUENCE</scope>
    <source>
        <strain evidence="2">Bd21</strain>
    </source>
</reference>
<dbReference type="EMBL" id="CM000881">
    <property type="protein sequence ID" value="PNT69867.1"/>
    <property type="molecule type" value="Genomic_DNA"/>
</dbReference>
<keyword evidence="4" id="KW-1185">Reference proteome</keyword>
<dbReference type="PANTHER" id="PTHR36617">
    <property type="entry name" value="PROTEIN, PUTATIVE-RELATED"/>
    <property type="match status" value="1"/>
</dbReference>
<dbReference type="PANTHER" id="PTHR36617:SF17">
    <property type="entry name" value="OS01G0114800 PROTEIN"/>
    <property type="match status" value="1"/>
</dbReference>
<gene>
    <name evidence="2" type="ORF">BRADI_2g01749v3</name>
</gene>
<dbReference type="InterPro" id="IPR026960">
    <property type="entry name" value="RVT-Znf"/>
</dbReference>
<dbReference type="Proteomes" id="UP000008810">
    <property type="component" value="Chromosome 2"/>
</dbReference>
<feature type="non-terminal residue" evidence="2">
    <location>
        <position position="1"/>
    </location>
</feature>
<accession>A0A2K2D6G0</accession>
<organism evidence="2">
    <name type="scientific">Brachypodium distachyon</name>
    <name type="common">Purple false brome</name>
    <name type="synonym">Trachynia distachya</name>
    <dbReference type="NCBI Taxonomy" id="15368"/>
    <lineage>
        <taxon>Eukaryota</taxon>
        <taxon>Viridiplantae</taxon>
        <taxon>Streptophyta</taxon>
        <taxon>Embryophyta</taxon>
        <taxon>Tracheophyta</taxon>
        <taxon>Spermatophyta</taxon>
        <taxon>Magnoliopsida</taxon>
        <taxon>Liliopsida</taxon>
        <taxon>Poales</taxon>
        <taxon>Poaceae</taxon>
        <taxon>BOP clade</taxon>
        <taxon>Pooideae</taxon>
        <taxon>Stipodae</taxon>
        <taxon>Brachypodieae</taxon>
        <taxon>Brachypodium</taxon>
    </lineage>
</organism>
<dbReference type="EnsemblPlants" id="PNT69867">
    <property type="protein sequence ID" value="PNT69867"/>
    <property type="gene ID" value="BRADI_2g01749v3"/>
</dbReference>
<reference evidence="3" key="3">
    <citation type="submission" date="2018-08" db="UniProtKB">
        <authorList>
            <consortium name="EnsemblPlants"/>
        </authorList>
    </citation>
    <scope>IDENTIFICATION</scope>
    <source>
        <strain evidence="3">cv. Bd21</strain>
    </source>
</reference>
<dbReference type="InParanoid" id="A0A2K2D6G0"/>
<evidence type="ECO:0000259" key="1">
    <source>
        <dbReference type="Pfam" id="PF13966"/>
    </source>
</evidence>
<dbReference type="Gramene" id="PNT69867">
    <property type="protein sequence ID" value="PNT69867"/>
    <property type="gene ID" value="BRADI_2g01749v3"/>
</dbReference>
<evidence type="ECO:0000313" key="4">
    <source>
        <dbReference type="Proteomes" id="UP000008810"/>
    </source>
</evidence>
<sequence length="283" mass="32677">LYKHLCKDKLTLALFKAATHVNLGDGARCSFWYDPWLEGQSLADRFPALHKHSTSRNRSVQQAVVDSNWICSIKRQPTHEVLLQFIQVWNILRNVQLNDSPDQLRWKFESSGSYSAAFAYQIQFHGRVSSPAARLIWRIGIPNKIHIFAWIVVQKRCIPHNPICQLCRTPPETAAHIFGHCSFSLQFWIALFHRYNLTINARPSSFKDGIIDWWINEDLVCISTAGKIRLGVIIMLGWWHTWLERNLRGFQNKQRSATQLCSIAAEELQAWKFAGCKGAIFFT</sequence>
<dbReference type="OrthoDB" id="687991at2759"/>
<reference evidence="2 3" key="1">
    <citation type="journal article" date="2010" name="Nature">
        <title>Genome sequencing and analysis of the model grass Brachypodium distachyon.</title>
        <authorList>
            <consortium name="International Brachypodium Initiative"/>
        </authorList>
    </citation>
    <scope>NUCLEOTIDE SEQUENCE [LARGE SCALE GENOMIC DNA]</scope>
    <source>
        <strain evidence="2 3">Bd21</strain>
    </source>
</reference>
<protein>
    <recommendedName>
        <fullName evidence="1">Reverse transcriptase zinc-binding domain-containing protein</fullName>
    </recommendedName>
</protein>
<dbReference type="Pfam" id="PF13966">
    <property type="entry name" value="zf-RVT"/>
    <property type="match status" value="1"/>
</dbReference>
<dbReference type="AlphaFoldDB" id="A0A2K2D6G0"/>